<dbReference type="Pfam" id="PF01121">
    <property type="entry name" value="CoaE"/>
    <property type="match status" value="1"/>
</dbReference>
<dbReference type="KEGG" id="tcr:506861.39"/>
<dbReference type="AlphaFoldDB" id="Q4CRA1"/>
<dbReference type="InterPro" id="IPR001977">
    <property type="entry name" value="Depp_CoAkinase"/>
</dbReference>
<comment type="caution">
    <text evidence="3">The sequence shown here is derived from an EMBL/GenBank/DDBJ whole genome shotgun (WGS) entry which is preliminary data.</text>
</comment>
<sequence length="41" mass="4491">MLLIGLTGGIACGKSTVSTMLEKQHHLTVIDADRVVRELQR</sequence>
<name>Q4CRA1_TRYCC</name>
<dbReference type="SMR" id="Q4CRA1"/>
<dbReference type="SUPFAM" id="SSF52540">
    <property type="entry name" value="P-loop containing nucleoside triphosphate hydrolases"/>
    <property type="match status" value="1"/>
</dbReference>
<keyword evidence="3" id="KW-0808">Transferase</keyword>
<dbReference type="Gene3D" id="3.40.50.300">
    <property type="entry name" value="P-loop containing nucleotide triphosphate hydrolases"/>
    <property type="match status" value="1"/>
</dbReference>
<organism evidence="3 4">
    <name type="scientific">Trypanosoma cruzi (strain CL Brener)</name>
    <dbReference type="NCBI Taxonomy" id="353153"/>
    <lineage>
        <taxon>Eukaryota</taxon>
        <taxon>Discoba</taxon>
        <taxon>Euglenozoa</taxon>
        <taxon>Kinetoplastea</taxon>
        <taxon>Metakinetoplastina</taxon>
        <taxon>Trypanosomatida</taxon>
        <taxon>Trypanosomatidae</taxon>
        <taxon>Trypanosoma</taxon>
        <taxon>Schizotrypanum</taxon>
    </lineage>
</organism>
<accession>Q4CRA1</accession>
<evidence type="ECO:0000256" key="2">
    <source>
        <dbReference type="ARBA" id="ARBA00022840"/>
    </source>
</evidence>
<dbReference type="InParanoid" id="Q4CRA1"/>
<dbReference type="GO" id="GO:0015937">
    <property type="term" value="P:coenzyme A biosynthetic process"/>
    <property type="evidence" value="ECO:0007669"/>
    <property type="project" value="InterPro"/>
</dbReference>
<dbReference type="STRING" id="353153.Q4CRA1"/>
<dbReference type="PaxDb" id="353153-Q4CRA1"/>
<keyword evidence="1" id="KW-0547">Nucleotide-binding</keyword>
<feature type="non-terminal residue" evidence="3">
    <location>
        <position position="41"/>
    </location>
</feature>
<keyword evidence="2" id="KW-0067">ATP-binding</keyword>
<keyword evidence="4" id="KW-1185">Reference proteome</keyword>
<dbReference type="InterPro" id="IPR027417">
    <property type="entry name" value="P-loop_NTPase"/>
</dbReference>
<dbReference type="RefSeq" id="XP_804657.1">
    <property type="nucleotide sequence ID" value="XM_799564.1"/>
</dbReference>
<proteinExistence type="predicted"/>
<protein>
    <submittedName>
        <fullName evidence="3">Dephospho-CoA kinase, putative</fullName>
    </submittedName>
</protein>
<dbReference type="GO" id="GO:0005524">
    <property type="term" value="F:ATP binding"/>
    <property type="evidence" value="ECO:0007669"/>
    <property type="project" value="UniProtKB-KW"/>
</dbReference>
<evidence type="ECO:0000313" key="4">
    <source>
        <dbReference type="Proteomes" id="UP000002296"/>
    </source>
</evidence>
<dbReference type="EMBL" id="AAHK01002307">
    <property type="protein sequence ID" value="EAN82806.1"/>
    <property type="molecule type" value="Genomic_DNA"/>
</dbReference>
<dbReference type="GO" id="GO:0004140">
    <property type="term" value="F:dephospho-CoA kinase activity"/>
    <property type="evidence" value="ECO:0007669"/>
    <property type="project" value="InterPro"/>
</dbReference>
<evidence type="ECO:0000313" key="3">
    <source>
        <dbReference type="EMBL" id="EAN82806.1"/>
    </source>
</evidence>
<keyword evidence="3" id="KW-0418">Kinase</keyword>
<dbReference type="Proteomes" id="UP000002296">
    <property type="component" value="Unassembled WGS sequence"/>
</dbReference>
<dbReference type="OMA" id="CQMDIEQ"/>
<evidence type="ECO:0000256" key="1">
    <source>
        <dbReference type="ARBA" id="ARBA00022741"/>
    </source>
</evidence>
<reference evidence="3 4" key="1">
    <citation type="journal article" date="2005" name="Science">
        <title>The genome sequence of Trypanosoma cruzi, etiologic agent of Chagas disease.</title>
        <authorList>
            <person name="El-Sayed N.M."/>
            <person name="Myler P.J."/>
            <person name="Bartholomeu D.C."/>
            <person name="Nilsson D."/>
            <person name="Aggarwal G."/>
            <person name="Tran A.N."/>
            <person name="Ghedin E."/>
            <person name="Worthey E.A."/>
            <person name="Delcher A.L."/>
            <person name="Blandin G."/>
            <person name="Westenberger S.J."/>
            <person name="Caler E."/>
            <person name="Cerqueira G.C."/>
            <person name="Branche C."/>
            <person name="Haas B."/>
            <person name="Anupama A."/>
            <person name="Arner E."/>
            <person name="Aslund L."/>
            <person name="Attipoe P."/>
            <person name="Bontempi E."/>
            <person name="Bringaud F."/>
            <person name="Burton P."/>
            <person name="Cadag E."/>
            <person name="Campbell D.A."/>
            <person name="Carrington M."/>
            <person name="Crabtree J."/>
            <person name="Darban H."/>
            <person name="da Silveira J.F."/>
            <person name="de Jong P."/>
            <person name="Edwards K."/>
            <person name="Englund P.T."/>
            <person name="Fazelina G."/>
            <person name="Feldblyum T."/>
            <person name="Ferella M."/>
            <person name="Frasch A.C."/>
            <person name="Gull K."/>
            <person name="Horn D."/>
            <person name="Hou L."/>
            <person name="Huang Y."/>
            <person name="Kindlund E."/>
            <person name="Klingbeil M."/>
            <person name="Kluge S."/>
            <person name="Koo H."/>
            <person name="Lacerda D."/>
            <person name="Levin M.J."/>
            <person name="Lorenzi H."/>
            <person name="Louie T."/>
            <person name="Machado C.R."/>
            <person name="McCulloch R."/>
            <person name="McKenna A."/>
            <person name="Mizuno Y."/>
            <person name="Mottram J.C."/>
            <person name="Nelson S."/>
            <person name="Ochaya S."/>
            <person name="Osoegawa K."/>
            <person name="Pai G."/>
            <person name="Parsons M."/>
            <person name="Pentony M."/>
            <person name="Pettersson U."/>
            <person name="Pop M."/>
            <person name="Ramirez J.L."/>
            <person name="Rinta J."/>
            <person name="Robertson L."/>
            <person name="Salzberg S.L."/>
            <person name="Sanchez D.O."/>
            <person name="Seyler A."/>
            <person name="Sharma R."/>
            <person name="Shetty J."/>
            <person name="Simpson A.J."/>
            <person name="Sisk E."/>
            <person name="Tammi M.T."/>
            <person name="Tarleton R."/>
            <person name="Teixeira S."/>
            <person name="Van Aken S."/>
            <person name="Vogt C."/>
            <person name="Ward P.N."/>
            <person name="Wickstead B."/>
            <person name="Wortman J."/>
            <person name="White O."/>
            <person name="Fraser C.M."/>
            <person name="Stuart K.D."/>
            <person name="Andersson B."/>
        </authorList>
    </citation>
    <scope>NUCLEOTIDE SEQUENCE [LARGE SCALE GENOMIC DNA]</scope>
    <source>
        <strain evidence="3 4">CL Brener</strain>
    </source>
</reference>
<gene>
    <name evidence="3" type="ORF">Tc00.1047053506861.39</name>
</gene>
<dbReference type="PROSITE" id="PS51219">
    <property type="entry name" value="DPCK"/>
    <property type="match status" value="1"/>
</dbReference>
<dbReference type="GeneID" id="3534179"/>